<name>A0A1E7K8U0_9ACTN</name>
<feature type="chain" id="PRO_5009196322" description="ATP-binding protein" evidence="1">
    <location>
        <begin position="42"/>
        <end position="161"/>
    </location>
</feature>
<feature type="signal peptide" evidence="1">
    <location>
        <begin position="1"/>
        <end position="41"/>
    </location>
</feature>
<evidence type="ECO:0000313" key="2">
    <source>
        <dbReference type="EMBL" id="OEV00345.1"/>
    </source>
</evidence>
<organism evidence="2 3">
    <name type="scientific">Streptomyces qinglanensis</name>
    <dbReference type="NCBI Taxonomy" id="943816"/>
    <lineage>
        <taxon>Bacteria</taxon>
        <taxon>Bacillati</taxon>
        <taxon>Actinomycetota</taxon>
        <taxon>Actinomycetes</taxon>
        <taxon>Kitasatosporales</taxon>
        <taxon>Streptomycetaceae</taxon>
        <taxon>Streptomyces</taxon>
    </lineage>
</organism>
<dbReference type="PATRIC" id="fig|943816.4.peg.4344"/>
<evidence type="ECO:0000256" key="1">
    <source>
        <dbReference type="SAM" id="SignalP"/>
    </source>
</evidence>
<gene>
    <name evidence="2" type="ORF">AN217_23910</name>
</gene>
<keyword evidence="1" id="KW-0732">Signal</keyword>
<dbReference type="Proteomes" id="UP000175829">
    <property type="component" value="Unassembled WGS sequence"/>
</dbReference>
<evidence type="ECO:0008006" key="4">
    <source>
        <dbReference type="Google" id="ProtNLM"/>
    </source>
</evidence>
<accession>A0A1E7K8U0</accession>
<dbReference type="AlphaFoldDB" id="A0A1E7K8U0"/>
<sequence length="161" mass="15801">MLNSRPARHRAPSQRVLLRAGLLATVLGAAALGSGGQAAMAAEHGGTAEKSGVAEDLDAAGKGGAVAARSAAEGLEAPARETVRGTGIALARTLETVTGLQLDPLANTGTDPLDNAVGTQVADFRAVSTAALTGPLARGASLGELPLVGPVANGVIDALPR</sequence>
<evidence type="ECO:0000313" key="3">
    <source>
        <dbReference type="Proteomes" id="UP000175829"/>
    </source>
</evidence>
<dbReference type="RefSeq" id="WP_069992825.1">
    <property type="nucleotide sequence ID" value="NZ_LJGV01000022.1"/>
</dbReference>
<reference evidence="2 3" key="1">
    <citation type="journal article" date="2016" name="Front. Microbiol.">
        <title>Comparative Genomics Analysis of Streptomyces Species Reveals Their Adaptation to the Marine Environment and Their Diversity at the Genomic Level.</title>
        <authorList>
            <person name="Tian X."/>
            <person name="Zhang Z."/>
            <person name="Yang T."/>
            <person name="Chen M."/>
            <person name="Li J."/>
            <person name="Chen F."/>
            <person name="Yang J."/>
            <person name="Li W."/>
            <person name="Zhang B."/>
            <person name="Zhang Z."/>
            <person name="Wu J."/>
            <person name="Zhang C."/>
            <person name="Long L."/>
            <person name="Xiao J."/>
        </authorList>
    </citation>
    <scope>NUCLEOTIDE SEQUENCE [LARGE SCALE GENOMIC DNA]</scope>
    <source>
        <strain evidence="2 3">SCSIO M10379</strain>
    </source>
</reference>
<protein>
    <recommendedName>
        <fullName evidence="4">ATP-binding protein</fullName>
    </recommendedName>
</protein>
<proteinExistence type="predicted"/>
<dbReference type="InterPro" id="IPR006311">
    <property type="entry name" value="TAT_signal"/>
</dbReference>
<comment type="caution">
    <text evidence="2">The sequence shown here is derived from an EMBL/GenBank/DDBJ whole genome shotgun (WGS) entry which is preliminary data.</text>
</comment>
<dbReference type="EMBL" id="LJGV01000022">
    <property type="protein sequence ID" value="OEV00345.1"/>
    <property type="molecule type" value="Genomic_DNA"/>
</dbReference>
<dbReference type="PROSITE" id="PS51318">
    <property type="entry name" value="TAT"/>
    <property type="match status" value="1"/>
</dbReference>